<gene>
    <name evidence="1" type="ORF">EWV45_13705</name>
</gene>
<dbReference type="AlphaFoldDB" id="A0A552KQW5"/>
<evidence type="ECO:0000313" key="2">
    <source>
        <dbReference type="Proteomes" id="UP000315868"/>
    </source>
</evidence>
<dbReference type="Proteomes" id="UP000315868">
    <property type="component" value="Unassembled WGS sequence"/>
</dbReference>
<evidence type="ECO:0000313" key="1">
    <source>
        <dbReference type="EMBL" id="TRV10378.1"/>
    </source>
</evidence>
<comment type="caution">
    <text evidence="1">The sequence shown here is derived from an EMBL/GenBank/DDBJ whole genome shotgun (WGS) entry which is preliminary data.</text>
</comment>
<organism evidence="1 2">
    <name type="scientific">Microcystis flos-aquae Mf_QC_C_20070823_S10D</name>
    <dbReference type="NCBI Taxonomy" id="2486236"/>
    <lineage>
        <taxon>Bacteria</taxon>
        <taxon>Bacillati</taxon>
        <taxon>Cyanobacteriota</taxon>
        <taxon>Cyanophyceae</taxon>
        <taxon>Oscillatoriophycideae</taxon>
        <taxon>Chroococcales</taxon>
        <taxon>Microcystaceae</taxon>
        <taxon>Microcystis</taxon>
    </lineage>
</organism>
<reference evidence="1 2" key="1">
    <citation type="submission" date="2019-01" db="EMBL/GenBank/DDBJ databases">
        <title>Coherence of Microcystis species and biogeography revealed through population genomics.</title>
        <authorList>
            <person name="Perez-Carrascal O.M."/>
            <person name="Terrat Y."/>
            <person name="Giani A."/>
            <person name="Fortin N."/>
            <person name="Tromas N."/>
            <person name="Shapiro B.J."/>
        </authorList>
    </citation>
    <scope>NUCLEOTIDE SEQUENCE [LARGE SCALE GENOMIC DNA]</scope>
    <source>
        <strain evidence="1">Mf_QC_C_20070823_S10D</strain>
    </source>
</reference>
<dbReference type="EMBL" id="SFAM01000123">
    <property type="protein sequence ID" value="TRV10378.1"/>
    <property type="molecule type" value="Genomic_DNA"/>
</dbReference>
<sequence length="111" mass="12979">MHDYLRSKLYHLFSSLSNDTIDYLTGWSWILEALARSVRTLEKWYSLVPVWASFPSHCLITDIFNEKLGNLGLDSIVIRGIRLWTLLTLGKFSAISSKKQKNTWKLWNRGF</sequence>
<protein>
    <submittedName>
        <fullName evidence="1">Uncharacterized protein</fullName>
    </submittedName>
</protein>
<proteinExistence type="predicted"/>
<accession>A0A552KQW5</accession>
<name>A0A552KQW5_9CHRO</name>